<accession>A0AAJ6BHF4</accession>
<dbReference type="GO" id="GO:0006355">
    <property type="term" value="P:regulation of DNA-templated transcription"/>
    <property type="evidence" value="ECO:0007669"/>
    <property type="project" value="InterPro"/>
</dbReference>
<keyword evidence="1" id="KW-0238">DNA-binding</keyword>
<feature type="domain" description="Response regulatory" evidence="3">
    <location>
        <begin position="8"/>
        <end position="125"/>
    </location>
</feature>
<dbReference type="EMBL" id="CP119311">
    <property type="protein sequence ID" value="WEK35839.1"/>
    <property type="molecule type" value="Genomic_DNA"/>
</dbReference>
<gene>
    <name evidence="4" type="ORF">P0Y53_25415</name>
</gene>
<dbReference type="Gene3D" id="3.40.50.2300">
    <property type="match status" value="1"/>
</dbReference>
<proteinExistence type="predicted"/>
<dbReference type="InterPro" id="IPR058245">
    <property type="entry name" value="NreC/VraR/RcsB-like_REC"/>
</dbReference>
<dbReference type="InterPro" id="IPR001789">
    <property type="entry name" value="Sig_transdc_resp-reg_receiver"/>
</dbReference>
<evidence type="ECO:0000313" key="4">
    <source>
        <dbReference type="EMBL" id="WEK35839.1"/>
    </source>
</evidence>
<evidence type="ECO:0000256" key="1">
    <source>
        <dbReference type="ARBA" id="ARBA00023125"/>
    </source>
</evidence>
<keyword evidence="2" id="KW-0597">Phosphoprotein</keyword>
<dbReference type="PANTHER" id="PTHR43214:SF43">
    <property type="entry name" value="TWO-COMPONENT RESPONSE REGULATOR"/>
    <property type="match status" value="1"/>
</dbReference>
<dbReference type="SUPFAM" id="SSF46894">
    <property type="entry name" value="C-terminal effector domain of the bipartite response regulators"/>
    <property type="match status" value="1"/>
</dbReference>
<dbReference type="GO" id="GO:0003677">
    <property type="term" value="F:DNA binding"/>
    <property type="evidence" value="ECO:0007669"/>
    <property type="project" value="UniProtKB-KW"/>
</dbReference>
<dbReference type="GO" id="GO:0000160">
    <property type="term" value="P:phosphorelay signal transduction system"/>
    <property type="evidence" value="ECO:0007669"/>
    <property type="project" value="InterPro"/>
</dbReference>
<dbReference type="InterPro" id="IPR016032">
    <property type="entry name" value="Sig_transdc_resp-reg_C-effctor"/>
</dbReference>
<dbReference type="PROSITE" id="PS50110">
    <property type="entry name" value="RESPONSE_REGULATORY"/>
    <property type="match status" value="1"/>
</dbReference>
<name>A0AAJ6BHF4_9BACT</name>
<dbReference type="SMART" id="SM00448">
    <property type="entry name" value="REC"/>
    <property type="match status" value="1"/>
</dbReference>
<evidence type="ECO:0000256" key="2">
    <source>
        <dbReference type="PROSITE-ProRule" id="PRU00169"/>
    </source>
</evidence>
<protein>
    <submittedName>
        <fullName evidence="4">Response regulator transcription factor</fullName>
    </submittedName>
</protein>
<dbReference type="InterPro" id="IPR039420">
    <property type="entry name" value="WalR-like"/>
</dbReference>
<dbReference type="AlphaFoldDB" id="A0AAJ6BHF4"/>
<evidence type="ECO:0000313" key="5">
    <source>
        <dbReference type="Proteomes" id="UP001220610"/>
    </source>
</evidence>
<dbReference type="Proteomes" id="UP001220610">
    <property type="component" value="Chromosome"/>
</dbReference>
<sequence length="225" mass="25110">MIATNPIQIALAEDQRLMRHALVNLLHSFGNCEVIFEAAEGGQVVEAMNAGKIPDVLLLDVCMPGMDGYDTMKWINDHFPAVHVLVLTMHHTEPTCLRLLDAGVTGILTKAIHPSELKLAIESVMATGMYNSLDICKKVIGLLRFNQQLKRVRQNTLTEVEVHFLRLSCSELTYKEIALTMSMPLRSLEQMREQLFVRLNVKSRIGLVLFAMRSGLIEPSIAGAE</sequence>
<dbReference type="PANTHER" id="PTHR43214">
    <property type="entry name" value="TWO-COMPONENT RESPONSE REGULATOR"/>
    <property type="match status" value="1"/>
</dbReference>
<dbReference type="Pfam" id="PF00072">
    <property type="entry name" value="Response_reg"/>
    <property type="match status" value="1"/>
</dbReference>
<organism evidence="4 5">
    <name type="scientific">Candidatus Pseudobacter hemicellulosilyticus</name>
    <dbReference type="NCBI Taxonomy" id="3121375"/>
    <lineage>
        <taxon>Bacteria</taxon>
        <taxon>Pseudomonadati</taxon>
        <taxon>Bacteroidota</taxon>
        <taxon>Chitinophagia</taxon>
        <taxon>Chitinophagales</taxon>
        <taxon>Chitinophagaceae</taxon>
        <taxon>Pseudobacter</taxon>
    </lineage>
</organism>
<reference evidence="4" key="1">
    <citation type="submission" date="2023-03" db="EMBL/GenBank/DDBJ databases">
        <title>Andean soil-derived lignocellulolytic bacterial consortium as a source of novel taxa and putative plastic-active enzymes.</title>
        <authorList>
            <person name="Diaz-Garcia L."/>
            <person name="Chuvochina M."/>
            <person name="Feuerriegel G."/>
            <person name="Bunk B."/>
            <person name="Sproer C."/>
            <person name="Streit W.R."/>
            <person name="Rodriguez L.M."/>
            <person name="Overmann J."/>
            <person name="Jimenez D.J."/>
        </authorList>
    </citation>
    <scope>NUCLEOTIDE SEQUENCE</scope>
    <source>
        <strain evidence="4">MAG 7</strain>
    </source>
</reference>
<dbReference type="InterPro" id="IPR011006">
    <property type="entry name" value="CheY-like_superfamily"/>
</dbReference>
<dbReference type="SUPFAM" id="SSF52172">
    <property type="entry name" value="CheY-like"/>
    <property type="match status" value="1"/>
</dbReference>
<evidence type="ECO:0000259" key="3">
    <source>
        <dbReference type="PROSITE" id="PS50110"/>
    </source>
</evidence>
<dbReference type="CDD" id="cd17535">
    <property type="entry name" value="REC_NarL-like"/>
    <property type="match status" value="1"/>
</dbReference>
<feature type="modified residue" description="4-aspartylphosphate" evidence="2">
    <location>
        <position position="60"/>
    </location>
</feature>